<feature type="coiled-coil region" evidence="1">
    <location>
        <begin position="92"/>
        <end position="189"/>
    </location>
</feature>
<proteinExistence type="predicted"/>
<feature type="compositionally biased region" description="Low complexity" evidence="2">
    <location>
        <begin position="419"/>
        <end position="430"/>
    </location>
</feature>
<feature type="compositionally biased region" description="Basic and acidic residues" evidence="2">
    <location>
        <begin position="493"/>
        <end position="504"/>
    </location>
</feature>
<feature type="compositionally biased region" description="Pro residues" evidence="2">
    <location>
        <begin position="695"/>
        <end position="704"/>
    </location>
</feature>
<feature type="compositionally biased region" description="Basic residues" evidence="2">
    <location>
        <begin position="59"/>
        <end position="69"/>
    </location>
</feature>
<sequence length="978" mass="105063">MDNNLPYSDESEGSDDQDYTPRHSTRDLPREQSPSLPSTRTPPSPPSDKNISTQADPRRSHRRDRNRHSTSREVAKLLLSEGKESTQTRKILRAALARLDSETARAQEAERRALGLAERFKIVNDTRLQAQQELRDVQETLRLYKVQYDNARREIVRGQEIIKDLETQRDNAEAAAARARTIARKLKEDQLAILAREEGRKAGYREGLRRGLEQARYEQARAELGDSESADEQEEGPISTAPRTEPLDGLPVLNFSSPSADPVGLQSPAPRHPIPPLRSQSVPPVEPSSRFREHGIGITPGLENAALPSSGGDGWPTATEDTSNYTRPIPAPLSPRRRESHIPPEGWIPSADSDQHILLPPPSAFNPLLRSPHSPSQPLPLPIPPPGTVQLPHPQNGAESNMRDYAYMKHRSAPSLAESIPSIQSTTISQFDLVGPPTISQPQRNNGRDRRSGLSTIQEASSSMEYSPGLDSSAIPEPIVFPSGPGEQAGDSKWSRPAREEPRQDPAWGRTVHEPSQGSGWEGTAHEPSQGSGWGRTVNEPSRGWGSTANEEFEGSRTPRSRDANQRLADELRYDDPASIQDWRRNGTDERRSTSSSESSKGRRRPANLNMPAPLGDRGPPEPRPLSAASGGNAYQSHNMRPTSSPANSTGYPRSSSDHDINIYIEPPSGPPSSGPPSVGRSPVTQPHLLSPSGVPAPLPPHVPTVPNSPSMGPYPSLGALPGVIPVLPPGFVPSGPPSPMLSNAPLNAPPTQSSPRIVPQSLYPGGKPPGVPRVQRSSSSSSSGGITSLPRSNHSRSRSTGQLMGTSLSADSSRTKTPGVHPPSAAPSGRSLYAPTTGPSAGQYPVVDPAATVNFSPRSTASGHYRSLSLNAGSTPGVSSRPLSTAPPPKLRRVPSDGSADSGVSGTSSRRKTYTHYQPNQYVDPAFLASNEDLTANVFSPNTAANTRANASANRSDVPAVGFHHSSSPPYTNLGRR</sequence>
<evidence type="ECO:0000313" key="3">
    <source>
        <dbReference type="EMBL" id="PSR73706.1"/>
    </source>
</evidence>
<feature type="compositionally biased region" description="Polar residues" evidence="2">
    <location>
        <begin position="453"/>
        <end position="465"/>
    </location>
</feature>
<reference evidence="3 4" key="1">
    <citation type="submission" date="2018-02" db="EMBL/GenBank/DDBJ databases">
        <title>Genome sequence of the basidiomycete white-rot fungus Phlebia centrifuga.</title>
        <authorList>
            <person name="Granchi Z."/>
            <person name="Peng M."/>
            <person name="de Vries R.P."/>
            <person name="Hilden K."/>
            <person name="Makela M.R."/>
            <person name="Grigoriev I."/>
            <person name="Riley R."/>
        </authorList>
    </citation>
    <scope>NUCLEOTIDE SEQUENCE [LARGE SCALE GENOMIC DNA]</scope>
    <source>
        <strain evidence="3 4">FBCC195</strain>
    </source>
</reference>
<accession>A0A2R6NNT6</accession>
<feature type="compositionally biased region" description="Acidic residues" evidence="2">
    <location>
        <begin position="225"/>
        <end position="235"/>
    </location>
</feature>
<organism evidence="3 4">
    <name type="scientific">Hermanssonia centrifuga</name>
    <dbReference type="NCBI Taxonomy" id="98765"/>
    <lineage>
        <taxon>Eukaryota</taxon>
        <taxon>Fungi</taxon>
        <taxon>Dikarya</taxon>
        <taxon>Basidiomycota</taxon>
        <taxon>Agaricomycotina</taxon>
        <taxon>Agaricomycetes</taxon>
        <taxon>Polyporales</taxon>
        <taxon>Meruliaceae</taxon>
        <taxon>Hermanssonia</taxon>
    </lineage>
</organism>
<keyword evidence="4" id="KW-1185">Reference proteome</keyword>
<evidence type="ECO:0000256" key="2">
    <source>
        <dbReference type="SAM" id="MobiDB-lite"/>
    </source>
</evidence>
<dbReference type="OrthoDB" id="3069722at2759"/>
<dbReference type="EMBL" id="MLYV02001069">
    <property type="protein sequence ID" value="PSR73706.1"/>
    <property type="molecule type" value="Genomic_DNA"/>
</dbReference>
<feature type="compositionally biased region" description="Low complexity" evidence="2">
    <location>
        <begin position="676"/>
        <end position="694"/>
    </location>
</feature>
<evidence type="ECO:0000313" key="4">
    <source>
        <dbReference type="Proteomes" id="UP000186601"/>
    </source>
</evidence>
<feature type="compositionally biased region" description="Basic and acidic residues" evidence="2">
    <location>
        <begin position="19"/>
        <end position="30"/>
    </location>
</feature>
<feature type="compositionally biased region" description="Pro residues" evidence="2">
    <location>
        <begin position="375"/>
        <end position="387"/>
    </location>
</feature>
<evidence type="ECO:0000256" key="1">
    <source>
        <dbReference type="SAM" id="Coils"/>
    </source>
</evidence>
<feature type="compositionally biased region" description="Basic and acidic residues" evidence="2">
    <location>
        <begin position="554"/>
        <end position="593"/>
    </location>
</feature>
<protein>
    <submittedName>
        <fullName evidence="3">Uncharacterized protein</fullName>
    </submittedName>
</protein>
<feature type="compositionally biased region" description="Polar residues" evidence="2">
    <location>
        <begin position="854"/>
        <end position="884"/>
    </location>
</feature>
<feature type="region of interest" description="Disordered" evidence="2">
    <location>
        <begin position="1"/>
        <end position="73"/>
    </location>
</feature>
<feature type="compositionally biased region" description="Acidic residues" evidence="2">
    <location>
        <begin position="9"/>
        <end position="18"/>
    </location>
</feature>
<feature type="compositionally biased region" description="Polar residues" evidence="2">
    <location>
        <begin position="633"/>
        <end position="655"/>
    </location>
</feature>
<feature type="compositionally biased region" description="Pro residues" evidence="2">
    <location>
        <begin position="727"/>
        <end position="740"/>
    </location>
</feature>
<dbReference type="Proteomes" id="UP000186601">
    <property type="component" value="Unassembled WGS sequence"/>
</dbReference>
<dbReference type="STRING" id="98765.A0A2R6NNT6"/>
<comment type="caution">
    <text evidence="3">The sequence shown here is derived from an EMBL/GenBank/DDBJ whole genome shotgun (WGS) entry which is preliminary data.</text>
</comment>
<feature type="region of interest" description="Disordered" evidence="2">
    <location>
        <begin position="218"/>
        <end position="920"/>
    </location>
</feature>
<keyword evidence="1" id="KW-0175">Coiled coil</keyword>
<feature type="compositionally biased region" description="Polar residues" evidence="2">
    <location>
        <begin position="741"/>
        <end position="756"/>
    </location>
</feature>
<feature type="compositionally biased region" description="Polar residues" evidence="2">
    <location>
        <begin position="785"/>
        <end position="817"/>
    </location>
</feature>
<feature type="compositionally biased region" description="Low complexity" evidence="2">
    <location>
        <begin position="948"/>
        <end position="957"/>
    </location>
</feature>
<name>A0A2R6NNT6_9APHY</name>
<gene>
    <name evidence="3" type="ORF">PHLCEN_2v10625</name>
</gene>
<dbReference type="AlphaFoldDB" id="A0A2R6NNT6"/>
<feature type="region of interest" description="Disordered" evidence="2">
    <location>
        <begin position="948"/>
        <end position="978"/>
    </location>
</feature>